<dbReference type="PROSITE" id="PS50857">
    <property type="entry name" value="COX2_CUA"/>
    <property type="match status" value="1"/>
</dbReference>
<dbReference type="Proteomes" id="UP001596270">
    <property type="component" value="Unassembled WGS sequence"/>
</dbReference>
<proteinExistence type="inferred from homology"/>
<comment type="function">
    <text evidence="2">Nitrous-oxide reductase is part of a bacterial respiratory system which is activated under anaerobic conditions in the presence of nitrate or nitrous oxide.</text>
</comment>
<protein>
    <recommendedName>
        <fullName evidence="9">Nitrous-oxide reductase</fullName>
        <ecNumber evidence="8">1.7.2.4</ecNumber>
    </recommendedName>
    <alternativeName>
        <fullName evidence="12">N(2)OR</fullName>
    </alternativeName>
    <alternativeName>
        <fullName evidence="13">N2O reductase</fullName>
    </alternativeName>
</protein>
<dbReference type="InterPro" id="IPR051403">
    <property type="entry name" value="NosZ/Cyto_c_oxidase_sub2"/>
</dbReference>
<dbReference type="EC" id="1.7.2.4" evidence="8"/>
<dbReference type="InterPro" id="IPR008972">
    <property type="entry name" value="Cupredoxin"/>
</dbReference>
<comment type="cofactor">
    <cofactor evidence="1">
        <name>Ca(2+)</name>
        <dbReference type="ChEBI" id="CHEBI:29108"/>
    </cofactor>
</comment>
<evidence type="ECO:0000256" key="3">
    <source>
        <dbReference type="ARBA" id="ARBA00004418"/>
    </source>
</evidence>
<comment type="caution">
    <text evidence="17">The sequence shown here is derived from an EMBL/GenBank/DDBJ whole genome shotgun (WGS) entry which is preliminary data.</text>
</comment>
<keyword evidence="15" id="KW-0732">Signal</keyword>
<comment type="similarity">
    <text evidence="5">In the C-terminal section; belongs to the cytochrome c oxidase subunit 2 family.</text>
</comment>
<dbReference type="PANTHER" id="PTHR42838">
    <property type="entry name" value="CYTOCHROME C OXIDASE SUBUNIT II"/>
    <property type="match status" value="1"/>
</dbReference>
<gene>
    <name evidence="17" type="ORF">ACFQND_01450</name>
</gene>
<evidence type="ECO:0000256" key="14">
    <source>
        <dbReference type="ARBA" id="ARBA00049555"/>
    </source>
</evidence>
<feature type="domain" description="Cytochrome oxidase subunit II copper A binding" evidence="16">
    <location>
        <begin position="30"/>
        <end position="122"/>
    </location>
</feature>
<evidence type="ECO:0000256" key="15">
    <source>
        <dbReference type="SAM" id="SignalP"/>
    </source>
</evidence>
<organism evidence="17 18">
    <name type="scientific">Polaromonas aquatica</name>
    <dbReference type="NCBI Taxonomy" id="332657"/>
    <lineage>
        <taxon>Bacteria</taxon>
        <taxon>Pseudomonadati</taxon>
        <taxon>Pseudomonadota</taxon>
        <taxon>Betaproteobacteria</taxon>
        <taxon>Burkholderiales</taxon>
        <taxon>Comamonadaceae</taxon>
        <taxon>Polaromonas</taxon>
    </lineage>
</organism>
<evidence type="ECO:0000256" key="8">
    <source>
        <dbReference type="ARBA" id="ARBA00011896"/>
    </source>
</evidence>
<dbReference type="PANTHER" id="PTHR42838:SF2">
    <property type="entry name" value="NITROUS-OXIDE REDUCTASE"/>
    <property type="match status" value="1"/>
</dbReference>
<dbReference type="RefSeq" id="WP_371435516.1">
    <property type="nucleotide sequence ID" value="NZ_JBHSRS010000002.1"/>
</dbReference>
<evidence type="ECO:0000256" key="1">
    <source>
        <dbReference type="ARBA" id="ARBA00001913"/>
    </source>
</evidence>
<accession>A0ABW1TQM5</accession>
<name>A0ABW1TQM5_9BURK</name>
<dbReference type="SUPFAM" id="SSF49503">
    <property type="entry name" value="Cupredoxins"/>
    <property type="match status" value="1"/>
</dbReference>
<evidence type="ECO:0000256" key="13">
    <source>
        <dbReference type="ARBA" id="ARBA00032847"/>
    </source>
</evidence>
<evidence type="ECO:0000256" key="9">
    <source>
        <dbReference type="ARBA" id="ARBA00016560"/>
    </source>
</evidence>
<dbReference type="Pfam" id="PF13473">
    <property type="entry name" value="Cupredoxin_1"/>
    <property type="match status" value="1"/>
</dbReference>
<dbReference type="InterPro" id="IPR002429">
    <property type="entry name" value="CcO_II-like_C"/>
</dbReference>
<keyword evidence="18" id="KW-1185">Reference proteome</keyword>
<dbReference type="InterPro" id="IPR028096">
    <property type="entry name" value="EfeO_Cupredoxin"/>
</dbReference>
<evidence type="ECO:0000259" key="16">
    <source>
        <dbReference type="PROSITE" id="PS50857"/>
    </source>
</evidence>
<evidence type="ECO:0000256" key="12">
    <source>
        <dbReference type="ARBA" id="ARBA00031077"/>
    </source>
</evidence>
<evidence type="ECO:0000256" key="7">
    <source>
        <dbReference type="ARBA" id="ARBA00011738"/>
    </source>
</evidence>
<evidence type="ECO:0000313" key="17">
    <source>
        <dbReference type="EMBL" id="MFC6279904.1"/>
    </source>
</evidence>
<dbReference type="PROSITE" id="PS51318">
    <property type="entry name" value="TAT"/>
    <property type="match status" value="1"/>
</dbReference>
<evidence type="ECO:0000256" key="4">
    <source>
        <dbReference type="ARBA" id="ARBA00004779"/>
    </source>
</evidence>
<evidence type="ECO:0000256" key="10">
    <source>
        <dbReference type="ARBA" id="ARBA00022723"/>
    </source>
</evidence>
<comment type="subunit">
    <text evidence="7">Homodimer.</text>
</comment>
<evidence type="ECO:0000256" key="5">
    <source>
        <dbReference type="ARBA" id="ARBA00006790"/>
    </source>
</evidence>
<dbReference type="EMBL" id="JBHSRS010000002">
    <property type="protein sequence ID" value="MFC6279904.1"/>
    <property type="molecule type" value="Genomic_DNA"/>
</dbReference>
<feature type="signal peptide" evidence="15">
    <location>
        <begin position="1"/>
        <end position="26"/>
    </location>
</feature>
<comment type="pathway">
    <text evidence="4">Nitrogen metabolism; nitrate reduction (denitrification); dinitrogen from nitrate: step 4/4.</text>
</comment>
<dbReference type="InterPro" id="IPR006311">
    <property type="entry name" value="TAT_signal"/>
</dbReference>
<evidence type="ECO:0000256" key="6">
    <source>
        <dbReference type="ARBA" id="ARBA00010372"/>
    </source>
</evidence>
<evidence type="ECO:0000256" key="2">
    <source>
        <dbReference type="ARBA" id="ARBA00003034"/>
    </source>
</evidence>
<reference evidence="18" key="1">
    <citation type="journal article" date="2019" name="Int. J. Syst. Evol. Microbiol.">
        <title>The Global Catalogue of Microorganisms (GCM) 10K type strain sequencing project: providing services to taxonomists for standard genome sequencing and annotation.</title>
        <authorList>
            <consortium name="The Broad Institute Genomics Platform"/>
            <consortium name="The Broad Institute Genome Sequencing Center for Infectious Disease"/>
            <person name="Wu L."/>
            <person name="Ma J."/>
        </authorList>
    </citation>
    <scope>NUCLEOTIDE SEQUENCE [LARGE SCALE GENOMIC DNA]</scope>
    <source>
        <strain evidence="18">CCUG 39402</strain>
    </source>
</reference>
<comment type="catalytic activity">
    <reaction evidence="14">
        <text>N2 + 2 Fe(III)-[cytochrome c] + H2O = nitrous oxide + 2 Fe(II)-[cytochrome c] + 2 H(+)</text>
        <dbReference type="Rhea" id="RHEA:43108"/>
        <dbReference type="Rhea" id="RHEA-COMP:10350"/>
        <dbReference type="Rhea" id="RHEA-COMP:14399"/>
        <dbReference type="ChEBI" id="CHEBI:15377"/>
        <dbReference type="ChEBI" id="CHEBI:15378"/>
        <dbReference type="ChEBI" id="CHEBI:17045"/>
        <dbReference type="ChEBI" id="CHEBI:17997"/>
        <dbReference type="ChEBI" id="CHEBI:29033"/>
        <dbReference type="ChEBI" id="CHEBI:29034"/>
        <dbReference type="EC" id="1.7.2.4"/>
    </reaction>
</comment>
<evidence type="ECO:0000256" key="11">
    <source>
        <dbReference type="ARBA" id="ARBA00023008"/>
    </source>
</evidence>
<comment type="similarity">
    <text evidence="6">Belongs to the NosZ family.</text>
</comment>
<dbReference type="Gene3D" id="2.60.40.420">
    <property type="entry name" value="Cupredoxins - blue copper proteins"/>
    <property type="match status" value="1"/>
</dbReference>
<feature type="chain" id="PRO_5047382775" description="Nitrous-oxide reductase" evidence="15">
    <location>
        <begin position="27"/>
        <end position="122"/>
    </location>
</feature>
<keyword evidence="11" id="KW-0186">Copper</keyword>
<comment type="subcellular location">
    <subcellularLocation>
        <location evidence="3">Periplasm</location>
    </subcellularLocation>
</comment>
<keyword evidence="10" id="KW-0479">Metal-binding</keyword>
<sequence>MALDPNRRALMGAAGALALGSMLAFAQDKPTARVIKVVAKKFEFVPGEIHVKKGETVILQFTAPEVPMGFNLADFGIRTDIVPGKVTTLQLTPARAGSFIFACDVFCGSGHEDMSGTLVVSD</sequence>
<evidence type="ECO:0000313" key="18">
    <source>
        <dbReference type="Proteomes" id="UP001596270"/>
    </source>
</evidence>